<accession>A0A4R2P4Q1</accession>
<protein>
    <submittedName>
        <fullName evidence="1">Uncharacterized protein</fullName>
    </submittedName>
</protein>
<dbReference type="Proteomes" id="UP000295416">
    <property type="component" value="Unassembled WGS sequence"/>
</dbReference>
<reference evidence="1 2" key="1">
    <citation type="submission" date="2019-03" db="EMBL/GenBank/DDBJ databases">
        <title>Genomic Encyclopedia of Type Strains, Phase IV (KMG-IV): sequencing the most valuable type-strain genomes for metagenomic binning, comparative biology and taxonomic classification.</title>
        <authorList>
            <person name="Goeker M."/>
        </authorList>
    </citation>
    <scope>NUCLEOTIDE SEQUENCE [LARGE SCALE GENOMIC DNA]</scope>
    <source>
        <strain evidence="1 2">DSM 19377</strain>
    </source>
</reference>
<proteinExistence type="predicted"/>
<evidence type="ECO:0000313" key="2">
    <source>
        <dbReference type="Proteomes" id="UP000295416"/>
    </source>
</evidence>
<dbReference type="AlphaFoldDB" id="A0A4R2P4Q1"/>
<name>A0A4R2P4Q1_9BACL</name>
<organism evidence="1 2">
    <name type="scientific">Scopulibacillus darangshiensis</name>
    <dbReference type="NCBI Taxonomy" id="442528"/>
    <lineage>
        <taxon>Bacteria</taxon>
        <taxon>Bacillati</taxon>
        <taxon>Bacillota</taxon>
        <taxon>Bacilli</taxon>
        <taxon>Bacillales</taxon>
        <taxon>Sporolactobacillaceae</taxon>
        <taxon>Scopulibacillus</taxon>
    </lineage>
</organism>
<gene>
    <name evidence="1" type="ORF">EV207_10891</name>
</gene>
<evidence type="ECO:0000313" key="1">
    <source>
        <dbReference type="EMBL" id="TCP29799.1"/>
    </source>
</evidence>
<sequence length="51" mass="6147">MSIIRQESLFDLQDLYNIEPTQNYDAILSCIDMDSILVRFVLHRLYERHFA</sequence>
<dbReference type="EMBL" id="SLXK01000008">
    <property type="protein sequence ID" value="TCP29799.1"/>
    <property type="molecule type" value="Genomic_DNA"/>
</dbReference>
<keyword evidence="2" id="KW-1185">Reference proteome</keyword>
<comment type="caution">
    <text evidence="1">The sequence shown here is derived from an EMBL/GenBank/DDBJ whole genome shotgun (WGS) entry which is preliminary data.</text>
</comment>